<dbReference type="Proteomes" id="UP000199048">
    <property type="component" value="Unassembled WGS sequence"/>
</dbReference>
<name>A0A1I4P239_9HYPH</name>
<keyword evidence="2" id="KW-1185">Reference proteome</keyword>
<sequence length="66" mass="6991">MADTADVTTYTIKQALAAKVEDHIEIAVEAEDGTKLKLKATADQLDALVGDLETILDADDSEDEAA</sequence>
<dbReference type="EMBL" id="FOTK01000023">
    <property type="protein sequence ID" value="SFM21818.1"/>
    <property type="molecule type" value="Genomic_DNA"/>
</dbReference>
<organism evidence="1 2">
    <name type="scientific">Methylobacterium pseudosasicola</name>
    <dbReference type="NCBI Taxonomy" id="582667"/>
    <lineage>
        <taxon>Bacteria</taxon>
        <taxon>Pseudomonadati</taxon>
        <taxon>Pseudomonadota</taxon>
        <taxon>Alphaproteobacteria</taxon>
        <taxon>Hyphomicrobiales</taxon>
        <taxon>Methylobacteriaceae</taxon>
        <taxon>Methylobacterium</taxon>
    </lineage>
</organism>
<proteinExistence type="predicted"/>
<accession>A0A1I4P239</accession>
<reference evidence="2" key="1">
    <citation type="submission" date="2016-10" db="EMBL/GenBank/DDBJ databases">
        <authorList>
            <person name="Varghese N."/>
            <person name="Submissions S."/>
        </authorList>
    </citation>
    <scope>NUCLEOTIDE SEQUENCE [LARGE SCALE GENOMIC DNA]</scope>
    <source>
        <strain evidence="2">BL36</strain>
    </source>
</reference>
<dbReference type="OrthoDB" id="8003926at2"/>
<evidence type="ECO:0000313" key="1">
    <source>
        <dbReference type="EMBL" id="SFM21818.1"/>
    </source>
</evidence>
<protein>
    <submittedName>
        <fullName evidence="1">Uncharacterized protein</fullName>
    </submittedName>
</protein>
<gene>
    <name evidence="1" type="ORF">SAMN05192568_10234</name>
</gene>
<evidence type="ECO:0000313" key="2">
    <source>
        <dbReference type="Proteomes" id="UP000199048"/>
    </source>
</evidence>
<dbReference type="AlphaFoldDB" id="A0A1I4P239"/>
<dbReference type="RefSeq" id="WP_092043505.1">
    <property type="nucleotide sequence ID" value="NZ_FOTK01000023.1"/>
</dbReference>